<gene>
    <name evidence="1" type="ORF">llap_14453</name>
</gene>
<dbReference type="Proteomes" id="UP000233556">
    <property type="component" value="Unassembled WGS sequence"/>
</dbReference>
<dbReference type="AlphaFoldDB" id="A0A2I0TND2"/>
<reference evidence="2" key="1">
    <citation type="submission" date="2017-11" db="EMBL/GenBank/DDBJ databases">
        <authorList>
            <person name="Lima N.C."/>
            <person name="Parody-Merino A.M."/>
            <person name="Battley P.F."/>
            <person name="Fidler A.E."/>
            <person name="Prosdocimi F."/>
        </authorList>
    </citation>
    <scope>NUCLEOTIDE SEQUENCE [LARGE SCALE GENOMIC DNA]</scope>
</reference>
<name>A0A2I0TND2_LIMLA</name>
<dbReference type="OrthoDB" id="10048778at2759"/>
<dbReference type="EMBL" id="KZ508412">
    <property type="protein sequence ID" value="PKU35243.1"/>
    <property type="molecule type" value="Genomic_DNA"/>
</dbReference>
<evidence type="ECO:0000313" key="2">
    <source>
        <dbReference type="Proteomes" id="UP000233556"/>
    </source>
</evidence>
<accession>A0A2I0TND2</accession>
<dbReference type="PANTHER" id="PTHR33332">
    <property type="entry name" value="REVERSE TRANSCRIPTASE DOMAIN-CONTAINING PROTEIN"/>
    <property type="match status" value="1"/>
</dbReference>
<proteinExistence type="predicted"/>
<organism evidence="1 2">
    <name type="scientific">Limosa lapponica baueri</name>
    <dbReference type="NCBI Taxonomy" id="1758121"/>
    <lineage>
        <taxon>Eukaryota</taxon>
        <taxon>Metazoa</taxon>
        <taxon>Chordata</taxon>
        <taxon>Craniata</taxon>
        <taxon>Vertebrata</taxon>
        <taxon>Euteleostomi</taxon>
        <taxon>Archelosauria</taxon>
        <taxon>Archosauria</taxon>
        <taxon>Dinosauria</taxon>
        <taxon>Saurischia</taxon>
        <taxon>Theropoda</taxon>
        <taxon>Coelurosauria</taxon>
        <taxon>Aves</taxon>
        <taxon>Neognathae</taxon>
        <taxon>Neoaves</taxon>
        <taxon>Charadriiformes</taxon>
        <taxon>Scolopacidae</taxon>
        <taxon>Limosa</taxon>
    </lineage>
</organism>
<evidence type="ECO:0000313" key="1">
    <source>
        <dbReference type="EMBL" id="PKU35243.1"/>
    </source>
</evidence>
<protein>
    <submittedName>
        <fullName evidence="1">Uncharacterized protein</fullName>
    </submittedName>
</protein>
<reference evidence="2" key="2">
    <citation type="submission" date="2017-12" db="EMBL/GenBank/DDBJ databases">
        <title>Genome sequence of the Bar-tailed Godwit (Limosa lapponica baueri).</title>
        <authorList>
            <person name="Lima N.C.B."/>
            <person name="Parody-Merino A.M."/>
            <person name="Battley P.F."/>
            <person name="Fidler A.E."/>
            <person name="Prosdocimi F."/>
        </authorList>
    </citation>
    <scope>NUCLEOTIDE SEQUENCE [LARGE SCALE GENOMIC DNA]</scope>
</reference>
<keyword evidence="2" id="KW-1185">Reference proteome</keyword>
<sequence length="128" mass="14681">MGDERLESSPAERDPGVWVGGKLNMSQQCALAARRASRILRCTKHSIASSLRQEIVPINTALVQPHLEYCVQFWAPQYKKDIKLLECVRRRATKMVKDLKGKADEERLRSLGFFSLEKRRLRGDLIKS</sequence>